<feature type="transmembrane region" description="Helical" evidence="8">
    <location>
        <begin position="148"/>
        <end position="172"/>
    </location>
</feature>
<dbReference type="PROSITE" id="PS50850">
    <property type="entry name" value="MFS"/>
    <property type="match status" value="1"/>
</dbReference>
<feature type="transmembrane region" description="Helical" evidence="8">
    <location>
        <begin position="23"/>
        <end position="43"/>
    </location>
</feature>
<dbReference type="SUPFAM" id="SSF103473">
    <property type="entry name" value="MFS general substrate transporter"/>
    <property type="match status" value="1"/>
</dbReference>
<feature type="transmembrane region" description="Helical" evidence="8">
    <location>
        <begin position="352"/>
        <end position="371"/>
    </location>
</feature>
<proteinExistence type="inferred from homology"/>
<dbReference type="AlphaFoldDB" id="B8GI23"/>
<dbReference type="Gene3D" id="1.20.1720.10">
    <property type="entry name" value="Multidrug resistance protein D"/>
    <property type="match status" value="1"/>
</dbReference>
<keyword evidence="4" id="KW-1003">Cell membrane</keyword>
<dbReference type="RefSeq" id="WP_012618082.1">
    <property type="nucleotide sequence ID" value="NC_011832.1"/>
</dbReference>
<feature type="transmembrane region" description="Helical" evidence="8">
    <location>
        <begin position="178"/>
        <end position="197"/>
    </location>
</feature>
<dbReference type="EMBL" id="CP001338">
    <property type="protein sequence ID" value="ACL16763.1"/>
    <property type="molecule type" value="Genomic_DNA"/>
</dbReference>
<evidence type="ECO:0000256" key="7">
    <source>
        <dbReference type="ARBA" id="ARBA00023136"/>
    </source>
</evidence>
<feature type="transmembrane region" description="Helical" evidence="8">
    <location>
        <begin position="90"/>
        <end position="113"/>
    </location>
</feature>
<evidence type="ECO:0000256" key="3">
    <source>
        <dbReference type="ARBA" id="ARBA00022448"/>
    </source>
</evidence>
<dbReference type="Proteomes" id="UP000002457">
    <property type="component" value="Chromosome"/>
</dbReference>
<dbReference type="CDD" id="cd17320">
    <property type="entry name" value="MFS_MdfA_MDR_like"/>
    <property type="match status" value="1"/>
</dbReference>
<evidence type="ECO:0000256" key="6">
    <source>
        <dbReference type="ARBA" id="ARBA00022989"/>
    </source>
</evidence>
<comment type="similarity">
    <text evidence="2">Belongs to the major facilitator superfamily. Bcr/CmlA family.</text>
</comment>
<dbReference type="InterPro" id="IPR036259">
    <property type="entry name" value="MFS_trans_sf"/>
</dbReference>
<feature type="transmembrane region" description="Helical" evidence="8">
    <location>
        <begin position="55"/>
        <end position="78"/>
    </location>
</feature>
<dbReference type="STRING" id="521011.Mpal_1438"/>
<sequence length="412" mass="43787">MTPATPVQDGPIRREQRYLGDRGVIALVALLSAFVPLSTDLYLPALPTMGNYFSVSVHLTNLTLILFFIFFSIGLLFWGPLSDKYGRRPVLLVGLTIYILASGSCALSENIYLLILSRVLQAIGGSAASAVATAMVKDLFDGRQRESVLALVQSMVVIAPAVAPVLGAYMLNFTSWRGIFWILAGIGLFSMAGSLALSETLTHRYTGTVVMAIGRLGTVLKNPGFTSLLLTFSLVSSASLAFVGASSYIYQNGFGLSEQGFSYFFALNALGLISGPLLYLRLSRSFNRNSIITACFVGMTISGGLVCWLGNLGPWAFALSLLPASILGSGARPAGAHLMLEQQKEDTGSASALIGCAGLLLGSLGMILISQDWENTILVLGLVNLVIGVLCGSLWLLISKLKIAQDVPDSVR</sequence>
<dbReference type="Pfam" id="PF07690">
    <property type="entry name" value="MFS_1"/>
    <property type="match status" value="1"/>
</dbReference>
<dbReference type="OrthoDB" id="117970at2157"/>
<dbReference type="HOGENOM" id="CLU_001265_47_0_2"/>
<feature type="transmembrane region" description="Helical" evidence="8">
    <location>
        <begin position="119"/>
        <end position="136"/>
    </location>
</feature>
<evidence type="ECO:0000259" key="9">
    <source>
        <dbReference type="PROSITE" id="PS50850"/>
    </source>
</evidence>
<dbReference type="PANTHER" id="PTHR23502">
    <property type="entry name" value="MAJOR FACILITATOR SUPERFAMILY"/>
    <property type="match status" value="1"/>
</dbReference>
<name>B8GI23_METPE</name>
<reference evidence="10 11" key="1">
    <citation type="journal article" date="2015" name="Genome Announc.">
        <title>Complete Genome Sequence of Methanosphaerula palustris E1-9CT, a Hydrogenotrophic Methanogen Isolated from a Minerotrophic Fen Peatland.</title>
        <authorList>
            <person name="Cadillo-Quiroz H."/>
            <person name="Browne P."/>
            <person name="Kyrpides N."/>
            <person name="Woyke T."/>
            <person name="Goodwin L."/>
            <person name="Detter C."/>
            <person name="Yavitt J.B."/>
            <person name="Zinder S.H."/>
        </authorList>
    </citation>
    <scope>NUCLEOTIDE SEQUENCE [LARGE SCALE GENOMIC DNA]</scope>
    <source>
        <strain evidence="11">ATCC BAA-1556 / DSM 19958 / E1-9c</strain>
    </source>
</reference>
<organism evidence="10 11">
    <name type="scientific">Methanosphaerula palustris (strain ATCC BAA-1556 / DSM 19958 / E1-9c)</name>
    <dbReference type="NCBI Taxonomy" id="521011"/>
    <lineage>
        <taxon>Archaea</taxon>
        <taxon>Methanobacteriati</taxon>
        <taxon>Methanobacteriota</taxon>
        <taxon>Stenosarchaea group</taxon>
        <taxon>Methanomicrobia</taxon>
        <taxon>Methanomicrobiales</taxon>
        <taxon>Methanoregulaceae</taxon>
        <taxon>Methanosphaerula</taxon>
    </lineage>
</organism>
<feature type="transmembrane region" description="Helical" evidence="8">
    <location>
        <begin position="225"/>
        <end position="249"/>
    </location>
</feature>
<feature type="domain" description="Major facilitator superfamily (MFS) profile" evidence="9">
    <location>
        <begin position="24"/>
        <end position="402"/>
    </location>
</feature>
<dbReference type="GO" id="GO:0005886">
    <property type="term" value="C:plasma membrane"/>
    <property type="evidence" value="ECO:0007669"/>
    <property type="project" value="UniProtKB-SubCell"/>
</dbReference>
<keyword evidence="11" id="KW-1185">Reference proteome</keyword>
<keyword evidence="7 8" id="KW-0472">Membrane</keyword>
<evidence type="ECO:0000256" key="5">
    <source>
        <dbReference type="ARBA" id="ARBA00022692"/>
    </source>
</evidence>
<feature type="transmembrane region" description="Helical" evidence="8">
    <location>
        <begin position="291"/>
        <end position="311"/>
    </location>
</feature>
<keyword evidence="5 8" id="KW-0812">Transmembrane</keyword>
<evidence type="ECO:0000256" key="4">
    <source>
        <dbReference type="ARBA" id="ARBA00022475"/>
    </source>
</evidence>
<dbReference type="PANTHER" id="PTHR23502:SF132">
    <property type="entry name" value="POLYAMINE TRANSPORTER 2-RELATED"/>
    <property type="match status" value="1"/>
</dbReference>
<feature type="transmembrane region" description="Helical" evidence="8">
    <location>
        <begin position="377"/>
        <end position="398"/>
    </location>
</feature>
<protein>
    <submittedName>
        <fullName evidence="10">Drug resistance transporter, Bcr/CflA subfamily</fullName>
    </submittedName>
</protein>
<keyword evidence="6 8" id="KW-1133">Transmembrane helix</keyword>
<accession>B8GI23</accession>
<keyword evidence="3" id="KW-0813">Transport</keyword>
<dbReference type="KEGG" id="mpl:Mpal_1438"/>
<gene>
    <name evidence="10" type="ordered locus">Mpal_1438</name>
</gene>
<dbReference type="GO" id="GO:1990961">
    <property type="term" value="P:xenobiotic detoxification by transmembrane export across the plasma membrane"/>
    <property type="evidence" value="ECO:0007669"/>
    <property type="project" value="InterPro"/>
</dbReference>
<evidence type="ECO:0000256" key="2">
    <source>
        <dbReference type="ARBA" id="ARBA00006236"/>
    </source>
</evidence>
<dbReference type="InterPro" id="IPR004812">
    <property type="entry name" value="Efflux_drug-R_Bcr/CmlA"/>
</dbReference>
<dbReference type="InterPro" id="IPR020846">
    <property type="entry name" value="MFS_dom"/>
</dbReference>
<evidence type="ECO:0000256" key="8">
    <source>
        <dbReference type="SAM" id="Phobius"/>
    </source>
</evidence>
<dbReference type="GeneID" id="7270043"/>
<evidence type="ECO:0000256" key="1">
    <source>
        <dbReference type="ARBA" id="ARBA00004651"/>
    </source>
</evidence>
<dbReference type="GO" id="GO:0042910">
    <property type="term" value="F:xenobiotic transmembrane transporter activity"/>
    <property type="evidence" value="ECO:0007669"/>
    <property type="project" value="InterPro"/>
</dbReference>
<comment type="subcellular location">
    <subcellularLocation>
        <location evidence="1">Cell membrane</location>
        <topology evidence="1">Multi-pass membrane protein</topology>
    </subcellularLocation>
</comment>
<dbReference type="InterPro" id="IPR011701">
    <property type="entry name" value="MFS"/>
</dbReference>
<evidence type="ECO:0000313" key="10">
    <source>
        <dbReference type="EMBL" id="ACL16763.1"/>
    </source>
</evidence>
<evidence type="ECO:0000313" key="11">
    <source>
        <dbReference type="Proteomes" id="UP000002457"/>
    </source>
</evidence>
<dbReference type="NCBIfam" id="TIGR00710">
    <property type="entry name" value="efflux_Bcr_CflA"/>
    <property type="match status" value="1"/>
</dbReference>
<feature type="transmembrane region" description="Helical" evidence="8">
    <location>
        <begin position="261"/>
        <end position="279"/>
    </location>
</feature>
<dbReference type="eggNOG" id="arCOG00130">
    <property type="taxonomic scope" value="Archaea"/>
</dbReference>